<reference evidence="3 4" key="1">
    <citation type="submission" date="2020-08" db="EMBL/GenBank/DDBJ databases">
        <title>Plant Genome Project.</title>
        <authorList>
            <person name="Zhang R.-G."/>
        </authorList>
    </citation>
    <scope>NUCLEOTIDE SEQUENCE [LARGE SCALE GENOMIC DNA]</scope>
    <source>
        <tissue evidence="3">Rhizome</tissue>
    </source>
</reference>
<dbReference type="GO" id="GO:0050660">
    <property type="term" value="F:flavin adenine dinucleotide binding"/>
    <property type="evidence" value="ECO:0007669"/>
    <property type="project" value="TreeGrafter"/>
</dbReference>
<sequence>MASIVKFGWQTPNATVRERLRVEDREEGFRREGPQTTTRWLSMPAAVQRGEGRRRCEGNKSCDSRPTVDRMAPTLKGRAVVIDRERRGLESADGKGFRRSTSYHRMKGNQQHAYPVEQECKSDAPELLPRLMEAAVLVGCLAAFLLFWKRTACSKEATPAAAAPAKKQPKRIKNRVDNHVDEGKRKVTLLFGSQTGTAERFAKVSTPSRAISAFCSHLSKVCSDAFDLKTSSFEQTLAEEANARYKKAVFKVVDLDDYAIENHEYEEKLKKETLALFFLATCGDGEPTDNAARFCRWFYELAKEKNVCLDNLQYAVFALGSTQYKQYNKIGIDVDRILDEQGAKRVLPLGLGNDDQCIEDDFVAWYGLGDGRHPETEEVKAKPVKKT</sequence>
<evidence type="ECO:0000313" key="4">
    <source>
        <dbReference type="Proteomes" id="UP000734854"/>
    </source>
</evidence>
<dbReference type="PANTHER" id="PTHR19384">
    <property type="entry name" value="NITRIC OXIDE SYNTHASE-RELATED"/>
    <property type="match status" value="1"/>
</dbReference>
<dbReference type="Gene3D" id="3.40.50.360">
    <property type="match status" value="1"/>
</dbReference>
<dbReference type="InterPro" id="IPR008254">
    <property type="entry name" value="Flavodoxin/NO_synth"/>
</dbReference>
<dbReference type="InterPro" id="IPR001094">
    <property type="entry name" value="Flavdoxin-like"/>
</dbReference>
<evidence type="ECO:0000259" key="2">
    <source>
        <dbReference type="PROSITE" id="PS50902"/>
    </source>
</evidence>
<dbReference type="PROSITE" id="PS50902">
    <property type="entry name" value="FLAVODOXIN_LIKE"/>
    <property type="match status" value="1"/>
</dbReference>
<dbReference type="SUPFAM" id="SSF52218">
    <property type="entry name" value="Flavoproteins"/>
    <property type="match status" value="1"/>
</dbReference>
<accession>A0A8J5G013</accession>
<dbReference type="InterPro" id="IPR029039">
    <property type="entry name" value="Flavoprotein-like_sf"/>
</dbReference>
<protein>
    <recommendedName>
        <fullName evidence="2">Flavodoxin-like domain-containing protein</fullName>
    </recommendedName>
</protein>
<name>A0A8J5G013_ZINOF</name>
<dbReference type="GO" id="GO:0003958">
    <property type="term" value="F:NADPH-hemoprotein reductase activity"/>
    <property type="evidence" value="ECO:0007669"/>
    <property type="project" value="TreeGrafter"/>
</dbReference>
<keyword evidence="1" id="KW-0285">Flavoprotein</keyword>
<gene>
    <name evidence="3" type="ORF">ZIOFF_048854</name>
</gene>
<evidence type="ECO:0000313" key="3">
    <source>
        <dbReference type="EMBL" id="KAG6493851.1"/>
    </source>
</evidence>
<evidence type="ECO:0000256" key="1">
    <source>
        <dbReference type="ARBA" id="ARBA00022630"/>
    </source>
</evidence>
<organism evidence="3 4">
    <name type="scientific">Zingiber officinale</name>
    <name type="common">Ginger</name>
    <name type="synonym">Amomum zingiber</name>
    <dbReference type="NCBI Taxonomy" id="94328"/>
    <lineage>
        <taxon>Eukaryota</taxon>
        <taxon>Viridiplantae</taxon>
        <taxon>Streptophyta</taxon>
        <taxon>Embryophyta</taxon>
        <taxon>Tracheophyta</taxon>
        <taxon>Spermatophyta</taxon>
        <taxon>Magnoliopsida</taxon>
        <taxon>Liliopsida</taxon>
        <taxon>Zingiberales</taxon>
        <taxon>Zingiberaceae</taxon>
        <taxon>Zingiber</taxon>
    </lineage>
</organism>
<proteinExistence type="predicted"/>
<dbReference type="Proteomes" id="UP000734854">
    <property type="component" value="Unassembled WGS sequence"/>
</dbReference>
<dbReference type="Pfam" id="PF00258">
    <property type="entry name" value="Flavodoxin_1"/>
    <property type="match status" value="1"/>
</dbReference>
<dbReference type="PANTHER" id="PTHR19384:SF17">
    <property type="entry name" value="NADPH--CYTOCHROME P450 REDUCTASE"/>
    <property type="match status" value="1"/>
</dbReference>
<keyword evidence="4" id="KW-1185">Reference proteome</keyword>
<dbReference type="GO" id="GO:0005829">
    <property type="term" value="C:cytosol"/>
    <property type="evidence" value="ECO:0007669"/>
    <property type="project" value="TreeGrafter"/>
</dbReference>
<dbReference type="EMBL" id="JACMSC010000013">
    <property type="protein sequence ID" value="KAG6493851.1"/>
    <property type="molecule type" value="Genomic_DNA"/>
</dbReference>
<dbReference type="PRINTS" id="PR00369">
    <property type="entry name" value="FLAVODOXIN"/>
</dbReference>
<dbReference type="GO" id="GO:0010181">
    <property type="term" value="F:FMN binding"/>
    <property type="evidence" value="ECO:0007669"/>
    <property type="project" value="InterPro"/>
</dbReference>
<dbReference type="AlphaFoldDB" id="A0A8J5G013"/>
<comment type="caution">
    <text evidence="3">The sequence shown here is derived from an EMBL/GenBank/DDBJ whole genome shotgun (WGS) entry which is preliminary data.</text>
</comment>
<feature type="domain" description="Flavodoxin-like" evidence="2">
    <location>
        <begin position="187"/>
        <end position="370"/>
    </location>
</feature>